<evidence type="ECO:0000256" key="4">
    <source>
        <dbReference type="ARBA" id="ARBA00022475"/>
    </source>
</evidence>
<dbReference type="EMBL" id="CP006905">
    <property type="protein sequence ID" value="AIY84255.1"/>
    <property type="molecule type" value="Genomic_DNA"/>
</dbReference>
<dbReference type="eggNOG" id="COG2233">
    <property type="taxonomic scope" value="Bacteria"/>
</dbReference>
<keyword evidence="6 8" id="KW-1133">Transmembrane helix</keyword>
<dbReference type="NCBIfam" id="TIGR00801">
    <property type="entry name" value="ncs2"/>
    <property type="match status" value="1"/>
</dbReference>
<evidence type="ECO:0000313" key="10">
    <source>
        <dbReference type="Proteomes" id="UP000030635"/>
    </source>
</evidence>
<dbReference type="HOGENOM" id="CLU_017959_8_0_9"/>
<dbReference type="InterPro" id="IPR017588">
    <property type="entry name" value="UacT-like"/>
</dbReference>
<dbReference type="InterPro" id="IPR006042">
    <property type="entry name" value="Xan_ur_permease"/>
</dbReference>
<reference evidence="9 10" key="1">
    <citation type="journal article" date="2015" name="Infect. Genet. Evol.">
        <title>Genomic sequences of six botulinum neurotoxin-producing strains representing three clostridial species illustrate the mobility and diversity of botulinum neurotoxin genes.</title>
        <authorList>
            <person name="Smith T.J."/>
            <person name="Hill K.K."/>
            <person name="Xie G."/>
            <person name="Foley B.T."/>
            <person name="Williamson C.H."/>
            <person name="Foster J.T."/>
            <person name="Johnson S.L."/>
            <person name="Chertkov O."/>
            <person name="Teshima H."/>
            <person name="Gibbons H.S."/>
            <person name="Johnsky L.A."/>
            <person name="Karavis M.A."/>
            <person name="Smith L.A."/>
        </authorList>
    </citation>
    <scope>NUCLEOTIDE SEQUENCE [LARGE SCALE GENOMIC DNA]</scope>
    <source>
        <strain evidence="9">Sullivan</strain>
    </source>
</reference>
<name>A0A0A7FZ94_9CLOT</name>
<feature type="transmembrane region" description="Helical" evidence="8">
    <location>
        <begin position="204"/>
        <end position="226"/>
    </location>
</feature>
<evidence type="ECO:0000256" key="3">
    <source>
        <dbReference type="ARBA" id="ARBA00022448"/>
    </source>
</evidence>
<dbReference type="GO" id="GO:0042907">
    <property type="term" value="F:xanthine transmembrane transporter activity"/>
    <property type="evidence" value="ECO:0007669"/>
    <property type="project" value="TreeGrafter"/>
</dbReference>
<dbReference type="RefSeq" id="WP_039316317.1">
    <property type="nucleotide sequence ID" value="NZ_CP006905.1"/>
</dbReference>
<protein>
    <submittedName>
        <fullName evidence="9">Xanthine permease family protein</fullName>
    </submittedName>
</protein>
<proteinExistence type="inferred from homology"/>
<dbReference type="NCBIfam" id="NF037981">
    <property type="entry name" value="NCS2_1"/>
    <property type="match status" value="1"/>
</dbReference>
<feature type="transmembrane region" description="Helical" evidence="8">
    <location>
        <begin position="60"/>
        <end position="78"/>
    </location>
</feature>
<evidence type="ECO:0000256" key="6">
    <source>
        <dbReference type="ARBA" id="ARBA00022989"/>
    </source>
</evidence>
<feature type="transmembrane region" description="Helical" evidence="8">
    <location>
        <begin position="23"/>
        <end position="48"/>
    </location>
</feature>
<dbReference type="PANTHER" id="PTHR42810">
    <property type="entry name" value="PURINE PERMEASE C1399.01C-RELATED"/>
    <property type="match status" value="1"/>
</dbReference>
<feature type="transmembrane region" description="Helical" evidence="8">
    <location>
        <begin position="172"/>
        <end position="192"/>
    </location>
</feature>
<dbReference type="NCBIfam" id="TIGR03173">
    <property type="entry name" value="pbuX"/>
    <property type="match status" value="1"/>
</dbReference>
<evidence type="ECO:0000256" key="1">
    <source>
        <dbReference type="ARBA" id="ARBA00004651"/>
    </source>
</evidence>
<evidence type="ECO:0000313" key="9">
    <source>
        <dbReference type="EMBL" id="AIY84255.1"/>
    </source>
</evidence>
<dbReference type="PROSITE" id="PS01116">
    <property type="entry name" value="XANTH_URACIL_PERMASE"/>
    <property type="match status" value="1"/>
</dbReference>
<dbReference type="AlphaFoldDB" id="A0A0A7FZ94"/>
<dbReference type="KEGG" id="cbv:U729_2960"/>
<keyword evidence="10" id="KW-1185">Reference proteome</keyword>
<feature type="transmembrane region" description="Helical" evidence="8">
    <location>
        <begin position="98"/>
        <end position="131"/>
    </location>
</feature>
<dbReference type="Pfam" id="PF00860">
    <property type="entry name" value="Xan_ur_permease"/>
    <property type="match status" value="1"/>
</dbReference>
<accession>A0A0A7FZ94</accession>
<comment type="similarity">
    <text evidence="2">Belongs to the nucleobase:cation symporter-2 (NCS2) (TC 2.A.40) family.</text>
</comment>
<evidence type="ECO:0000256" key="5">
    <source>
        <dbReference type="ARBA" id="ARBA00022692"/>
    </source>
</evidence>
<dbReference type="Proteomes" id="UP000030635">
    <property type="component" value="Chromosome"/>
</dbReference>
<dbReference type="GO" id="GO:0005886">
    <property type="term" value="C:plasma membrane"/>
    <property type="evidence" value="ECO:0007669"/>
    <property type="project" value="UniProtKB-SubCell"/>
</dbReference>
<keyword evidence="5 8" id="KW-0812">Transmembrane</keyword>
<feature type="transmembrane region" description="Helical" evidence="8">
    <location>
        <begin position="246"/>
        <end position="271"/>
    </location>
</feature>
<evidence type="ECO:0000256" key="7">
    <source>
        <dbReference type="ARBA" id="ARBA00023136"/>
    </source>
</evidence>
<feature type="transmembrane region" description="Helical" evidence="8">
    <location>
        <begin position="325"/>
        <end position="346"/>
    </location>
</feature>
<feature type="transmembrane region" description="Helical" evidence="8">
    <location>
        <begin position="352"/>
        <end position="370"/>
    </location>
</feature>
<dbReference type="PANTHER" id="PTHR42810:SF2">
    <property type="entry name" value="PURINE PERMEASE C1399.01C-RELATED"/>
    <property type="match status" value="1"/>
</dbReference>
<evidence type="ECO:0000256" key="2">
    <source>
        <dbReference type="ARBA" id="ARBA00008821"/>
    </source>
</evidence>
<dbReference type="InterPro" id="IPR006043">
    <property type="entry name" value="NCS2"/>
</dbReference>
<sequence>MGKNKQNNLNSELMYGINDKPSIGVQILLGFQNIFAAFGGIIAVPLVISSALGFDGITSTAVLSASILTSGIATVIQSKGIGPFGARVPCIMGTDFTFVAPAIAVGGVAGLPGIIGATILGSISEVVLSYFIKPLMKLFPPLVTGTVVCLIGLTLLPVSMDWAAGGTGSADYGSLKNVSIAMIVLIITLLLNRYGKGMVSSASVLIGMAIGYILCIPLGMVDFTLVRESALFAFPNIFKYGVEFDAKYVLTFIPAYFVTTIETVGCLASICEVSKVEVNDKIVGRGVLADGAGSMIAGVLGAFPNTTFSQNVGLIPLTKNASRSVAIMAGVLLIGLGFFPKFAALINIIPQPVLGGVGIVMFGTIAAAGIKTLSTVKINNRNLLIIATSIGLGLGVTFRPEFIGQLPEGLKMIFSSGISTGTIVALILNKILKEEEITDNGEEELNKDENTETKTA</sequence>
<comment type="subcellular location">
    <subcellularLocation>
        <location evidence="1">Cell membrane</location>
        <topology evidence="1">Multi-pass membrane protein</topology>
    </subcellularLocation>
</comment>
<evidence type="ECO:0000256" key="8">
    <source>
        <dbReference type="SAM" id="Phobius"/>
    </source>
</evidence>
<keyword evidence="4" id="KW-1003">Cell membrane</keyword>
<keyword evidence="3" id="KW-0813">Transport</keyword>
<dbReference type="STRING" id="1561.NPD11_78"/>
<gene>
    <name evidence="9" type="primary">pbuX</name>
    <name evidence="9" type="ORF">U729_2960</name>
</gene>
<organism evidence="9 10">
    <name type="scientific">Clostridium baratii str. Sullivan</name>
    <dbReference type="NCBI Taxonomy" id="1415775"/>
    <lineage>
        <taxon>Bacteria</taxon>
        <taxon>Bacillati</taxon>
        <taxon>Bacillota</taxon>
        <taxon>Clostridia</taxon>
        <taxon>Eubacteriales</taxon>
        <taxon>Clostridiaceae</taxon>
        <taxon>Clostridium</taxon>
    </lineage>
</organism>
<feature type="transmembrane region" description="Helical" evidence="8">
    <location>
        <begin position="138"/>
        <end position="160"/>
    </location>
</feature>
<keyword evidence="7 8" id="KW-0472">Membrane</keyword>
<dbReference type="OrthoDB" id="9805749at2"/>